<dbReference type="AlphaFoldDB" id="A0AA38Z1P3"/>
<evidence type="ECO:0000256" key="1">
    <source>
        <dbReference type="SAM" id="SignalP"/>
    </source>
</evidence>
<accession>A0AA38Z1P3</accession>
<proteinExistence type="predicted"/>
<dbReference type="Proteomes" id="UP001168098">
    <property type="component" value="Unassembled WGS sequence"/>
</dbReference>
<gene>
    <name evidence="2" type="ORF">PVL29_019920</name>
</gene>
<organism evidence="2 3">
    <name type="scientific">Vitis rotundifolia</name>
    <name type="common">Muscadine grape</name>
    <dbReference type="NCBI Taxonomy" id="103349"/>
    <lineage>
        <taxon>Eukaryota</taxon>
        <taxon>Viridiplantae</taxon>
        <taxon>Streptophyta</taxon>
        <taxon>Embryophyta</taxon>
        <taxon>Tracheophyta</taxon>
        <taxon>Spermatophyta</taxon>
        <taxon>Magnoliopsida</taxon>
        <taxon>eudicotyledons</taxon>
        <taxon>Gunneridae</taxon>
        <taxon>Pentapetalae</taxon>
        <taxon>rosids</taxon>
        <taxon>Vitales</taxon>
        <taxon>Vitaceae</taxon>
        <taxon>Viteae</taxon>
        <taxon>Vitis</taxon>
    </lineage>
</organism>
<dbReference type="InterPro" id="IPR027854">
    <property type="entry name" value="STMP1"/>
</dbReference>
<evidence type="ECO:0000313" key="3">
    <source>
        <dbReference type="Proteomes" id="UP001168098"/>
    </source>
</evidence>
<dbReference type="Pfam" id="PF15054">
    <property type="entry name" value="DUF4535"/>
    <property type="match status" value="1"/>
</dbReference>
<reference evidence="2 3" key="1">
    <citation type="journal article" date="2023" name="BMC Biotechnol.">
        <title>Vitis rotundifolia cv Carlos genome sequencing.</title>
        <authorList>
            <person name="Huff M."/>
            <person name="Hulse-Kemp A."/>
            <person name="Scheffler B."/>
            <person name="Youngblood R."/>
            <person name="Simpson S."/>
            <person name="Babiker E."/>
            <person name="Staton M."/>
        </authorList>
    </citation>
    <scope>NUCLEOTIDE SEQUENCE [LARGE SCALE GENOMIC DNA]</scope>
    <source>
        <tissue evidence="2">Leaf</tissue>
    </source>
</reference>
<keyword evidence="3" id="KW-1185">Reference proteome</keyword>
<sequence length="61" mass="6850">MGIIKGGFIFVLGSLWGAYVAQNHPLSDMKKLTHKGCARAKHMEQTYRESKAKTDDIVLEE</sequence>
<name>A0AA38Z1P3_VITRO</name>
<dbReference type="PANTHER" id="PTHR33528">
    <property type="entry name" value="OS07G0239500 PROTEIN"/>
    <property type="match status" value="1"/>
</dbReference>
<feature type="signal peptide" evidence="1">
    <location>
        <begin position="1"/>
        <end position="21"/>
    </location>
</feature>
<dbReference type="EMBL" id="JARBHA010000015">
    <property type="protein sequence ID" value="KAJ9680748.1"/>
    <property type="molecule type" value="Genomic_DNA"/>
</dbReference>
<keyword evidence="1" id="KW-0732">Signal</keyword>
<protein>
    <recommendedName>
        <fullName evidence="4">YtxH domain-containing protein</fullName>
    </recommendedName>
</protein>
<feature type="chain" id="PRO_5041337234" description="YtxH domain-containing protein" evidence="1">
    <location>
        <begin position="22"/>
        <end position="61"/>
    </location>
</feature>
<comment type="caution">
    <text evidence="2">The sequence shown here is derived from an EMBL/GenBank/DDBJ whole genome shotgun (WGS) entry which is preliminary data.</text>
</comment>
<dbReference type="PANTHER" id="PTHR33528:SF14">
    <property type="entry name" value="SOLUTE CARRIER FAMILY 35 MEMBER A4"/>
    <property type="match status" value="1"/>
</dbReference>
<evidence type="ECO:0000313" key="2">
    <source>
        <dbReference type="EMBL" id="KAJ9680748.1"/>
    </source>
</evidence>
<evidence type="ECO:0008006" key="4">
    <source>
        <dbReference type="Google" id="ProtNLM"/>
    </source>
</evidence>